<reference evidence="5 6" key="1">
    <citation type="journal article" date="2019" name="Nat. Commun.">
        <title>A new type of DNA phosphorothioation-based antiviral system in archaea.</title>
        <authorList>
            <person name="Xiong L."/>
            <person name="Liu S."/>
            <person name="Chen S."/>
            <person name="Xiao Y."/>
            <person name="Zhu B."/>
            <person name="Gao Y."/>
            <person name="Zhang Y."/>
            <person name="Chen B."/>
            <person name="Luo J."/>
            <person name="Deng Z."/>
            <person name="Chen X."/>
            <person name="Wang L."/>
            <person name="Chen S."/>
        </authorList>
    </citation>
    <scope>NUCLEOTIDE SEQUENCE [LARGE SCALE GENOMIC DNA]</scope>
    <source>
        <strain evidence="5 6">CBA1105</strain>
    </source>
</reference>
<dbReference type="RefSeq" id="WP_049993192.1">
    <property type="nucleotide sequence ID" value="NZ_CP031310.1"/>
</dbReference>
<dbReference type="InterPro" id="IPR016181">
    <property type="entry name" value="Acyl_CoA_acyltransferase"/>
</dbReference>
<dbReference type="OrthoDB" id="120213at2157"/>
<evidence type="ECO:0000256" key="1">
    <source>
        <dbReference type="ARBA" id="ARBA00022679"/>
    </source>
</evidence>
<evidence type="ECO:0000256" key="2">
    <source>
        <dbReference type="ARBA" id="ARBA00023315"/>
    </source>
</evidence>
<dbReference type="EMBL" id="CP031310">
    <property type="protein sequence ID" value="QCC49746.1"/>
    <property type="molecule type" value="Genomic_DNA"/>
</dbReference>
<accession>A0A4D6H978</accession>
<gene>
    <name evidence="5" type="ORF">DV733_00230</name>
</gene>
<dbReference type="PANTHER" id="PTHR43792">
    <property type="entry name" value="GNAT FAMILY, PUTATIVE (AFU_ORTHOLOGUE AFUA_3G00765)-RELATED-RELATED"/>
    <property type="match status" value="1"/>
</dbReference>
<dbReference type="Pfam" id="PF13302">
    <property type="entry name" value="Acetyltransf_3"/>
    <property type="match status" value="1"/>
</dbReference>
<comment type="similarity">
    <text evidence="3">Belongs to the acetyltransferase family. RimJ subfamily.</text>
</comment>
<protein>
    <submittedName>
        <fullName evidence="5">N-acetyltransferase</fullName>
    </submittedName>
</protein>
<dbReference type="KEGG" id="hsn:DV733_00230"/>
<dbReference type="Gene3D" id="3.40.630.30">
    <property type="match status" value="1"/>
</dbReference>
<organism evidence="5 6">
    <name type="scientific">Halapricum salinum</name>
    <dbReference type="NCBI Taxonomy" id="1457250"/>
    <lineage>
        <taxon>Archaea</taxon>
        <taxon>Methanobacteriati</taxon>
        <taxon>Methanobacteriota</taxon>
        <taxon>Stenosarchaea group</taxon>
        <taxon>Halobacteria</taxon>
        <taxon>Halobacteriales</taxon>
        <taxon>Haloarculaceae</taxon>
        <taxon>Halapricum</taxon>
    </lineage>
</organism>
<keyword evidence="2" id="KW-0012">Acyltransferase</keyword>
<dbReference type="CDD" id="cd04301">
    <property type="entry name" value="NAT_SF"/>
    <property type="match status" value="1"/>
</dbReference>
<dbReference type="GO" id="GO:0016747">
    <property type="term" value="F:acyltransferase activity, transferring groups other than amino-acyl groups"/>
    <property type="evidence" value="ECO:0007669"/>
    <property type="project" value="InterPro"/>
</dbReference>
<dbReference type="PANTHER" id="PTHR43792:SF8">
    <property type="entry name" value="[RIBOSOMAL PROTEIN US5]-ALANINE N-ACETYLTRANSFERASE"/>
    <property type="match status" value="1"/>
</dbReference>
<evidence type="ECO:0000256" key="3">
    <source>
        <dbReference type="ARBA" id="ARBA00038502"/>
    </source>
</evidence>
<evidence type="ECO:0000259" key="4">
    <source>
        <dbReference type="PROSITE" id="PS51186"/>
    </source>
</evidence>
<sequence length="173" mass="19533">MPGPAFLRGEDVTLHPQGEDDVEFLLELLNHPDVWPSLATYEPTTEAEEREWIESVGENDGVHLLICADGEPVGTMGLNRVNEVWGLAELGYMIDPDAWGNGYATDAGRRLVRYAFEDRRLHKIKANAFGTNPASQRVLEKIGFEREGVFEDHAYVRGEYVDLHRYGLLAEDF</sequence>
<evidence type="ECO:0000313" key="5">
    <source>
        <dbReference type="EMBL" id="QCC49746.1"/>
    </source>
</evidence>
<evidence type="ECO:0000313" key="6">
    <source>
        <dbReference type="Proteomes" id="UP000296706"/>
    </source>
</evidence>
<keyword evidence="1 5" id="KW-0808">Transferase</keyword>
<dbReference type="Proteomes" id="UP000296706">
    <property type="component" value="Chromosome"/>
</dbReference>
<name>A0A4D6H978_9EURY</name>
<dbReference type="InterPro" id="IPR051531">
    <property type="entry name" value="N-acetyltransferase"/>
</dbReference>
<feature type="domain" description="N-acetyltransferase" evidence="4">
    <location>
        <begin position="12"/>
        <end position="167"/>
    </location>
</feature>
<dbReference type="InterPro" id="IPR000182">
    <property type="entry name" value="GNAT_dom"/>
</dbReference>
<dbReference type="SUPFAM" id="SSF55729">
    <property type="entry name" value="Acyl-CoA N-acyltransferases (Nat)"/>
    <property type="match status" value="1"/>
</dbReference>
<dbReference type="GeneID" id="39846250"/>
<proteinExistence type="inferred from homology"/>
<dbReference type="AlphaFoldDB" id="A0A4D6H978"/>
<dbReference type="PROSITE" id="PS51186">
    <property type="entry name" value="GNAT"/>
    <property type="match status" value="1"/>
</dbReference>
<keyword evidence="6" id="KW-1185">Reference proteome</keyword>